<keyword evidence="3" id="KW-0238">DNA-binding</keyword>
<dbReference type="Pfam" id="PF00196">
    <property type="entry name" value="GerE"/>
    <property type="match status" value="1"/>
</dbReference>
<evidence type="ECO:0000256" key="3">
    <source>
        <dbReference type="ARBA" id="ARBA00023125"/>
    </source>
</evidence>
<dbReference type="PROSITE" id="PS50043">
    <property type="entry name" value="HTH_LUXR_2"/>
    <property type="match status" value="1"/>
</dbReference>
<feature type="domain" description="Response regulatory" evidence="7">
    <location>
        <begin position="26"/>
        <end position="142"/>
    </location>
</feature>
<dbReference type="Proteomes" id="UP000184388">
    <property type="component" value="Unassembled WGS sequence"/>
</dbReference>
<dbReference type="InterPro" id="IPR011006">
    <property type="entry name" value="CheY-like_superfamily"/>
</dbReference>
<dbReference type="GO" id="GO:0006355">
    <property type="term" value="P:regulation of DNA-templated transcription"/>
    <property type="evidence" value="ECO:0007669"/>
    <property type="project" value="InterPro"/>
</dbReference>
<gene>
    <name evidence="8" type="ORF">SAMN05216268_116139</name>
</gene>
<dbReference type="InterPro" id="IPR016032">
    <property type="entry name" value="Sig_transdc_resp-reg_C-effctor"/>
</dbReference>
<proteinExistence type="predicted"/>
<reference evidence="9" key="1">
    <citation type="submission" date="2016-11" db="EMBL/GenBank/DDBJ databases">
        <authorList>
            <person name="Jaros S."/>
            <person name="Januszkiewicz K."/>
            <person name="Wedrychowicz H."/>
        </authorList>
    </citation>
    <scope>NUCLEOTIDE SEQUENCE [LARGE SCALE GENOMIC DNA]</scope>
    <source>
        <strain evidence="9">CGMCC 4.3555</strain>
    </source>
</reference>
<dbReference type="PROSITE" id="PS50110">
    <property type="entry name" value="RESPONSE_REGULATORY"/>
    <property type="match status" value="1"/>
</dbReference>
<comment type="caution">
    <text evidence="8">The sequence shown here is derived from an EMBL/GenBank/DDBJ whole genome shotgun (WGS) entry which is preliminary data.</text>
</comment>
<dbReference type="InterPro" id="IPR058245">
    <property type="entry name" value="NreC/VraR/RcsB-like_REC"/>
</dbReference>
<dbReference type="PANTHER" id="PTHR43214">
    <property type="entry name" value="TWO-COMPONENT RESPONSE REGULATOR"/>
    <property type="match status" value="1"/>
</dbReference>
<keyword evidence="4" id="KW-0804">Transcription</keyword>
<dbReference type="PRINTS" id="PR00038">
    <property type="entry name" value="HTHLUXR"/>
</dbReference>
<feature type="modified residue" description="4-aspartylphosphate" evidence="5">
    <location>
        <position position="77"/>
    </location>
</feature>
<dbReference type="GO" id="GO:0000160">
    <property type="term" value="P:phosphorelay signal transduction system"/>
    <property type="evidence" value="ECO:0007669"/>
    <property type="project" value="InterPro"/>
</dbReference>
<dbReference type="InterPro" id="IPR001789">
    <property type="entry name" value="Sig_transdc_resp-reg_receiver"/>
</dbReference>
<accession>A0A9X8N4I4</accession>
<evidence type="ECO:0000256" key="4">
    <source>
        <dbReference type="ARBA" id="ARBA00023163"/>
    </source>
</evidence>
<dbReference type="InterPro" id="IPR000792">
    <property type="entry name" value="Tscrpt_reg_LuxR_C"/>
</dbReference>
<organism evidence="8 9">
    <name type="scientific">Streptomyces yunnanensis</name>
    <dbReference type="NCBI Taxonomy" id="156453"/>
    <lineage>
        <taxon>Bacteria</taxon>
        <taxon>Bacillati</taxon>
        <taxon>Actinomycetota</taxon>
        <taxon>Actinomycetes</taxon>
        <taxon>Kitasatosporales</taxon>
        <taxon>Streptomycetaceae</taxon>
        <taxon>Streptomyces</taxon>
    </lineage>
</organism>
<dbReference type="CDD" id="cd06170">
    <property type="entry name" value="LuxR_C_like"/>
    <property type="match status" value="1"/>
</dbReference>
<dbReference type="Pfam" id="PF00072">
    <property type="entry name" value="Response_reg"/>
    <property type="match status" value="1"/>
</dbReference>
<evidence type="ECO:0000313" key="8">
    <source>
        <dbReference type="EMBL" id="SHM93290.1"/>
    </source>
</evidence>
<dbReference type="PANTHER" id="PTHR43214:SF24">
    <property type="entry name" value="TRANSCRIPTIONAL REGULATORY PROTEIN NARL-RELATED"/>
    <property type="match status" value="1"/>
</dbReference>
<sequence>MKQGMARGAMNHHTVPDDAAAAHPIRVLLADDHPVVREGLSAMLESAPDITVAGQAASGEEAVTLAGRLRPDIVLLDLRMGGMDGVAATGHILRQAPGSKVVIVTTYESDTDILRAVEEGAAGYLLKGSTRAELIDAVRAAARGETVLTPSLAPKLFRSRTVDTPPLSDRETEVLRLVGQGLTNAAIGTKLFIGEATVKTHLLRAYRKLDVTDRTAAVVTALERGLI</sequence>
<dbReference type="EMBL" id="FRBK01000016">
    <property type="protein sequence ID" value="SHM93290.1"/>
    <property type="molecule type" value="Genomic_DNA"/>
</dbReference>
<dbReference type="Gene3D" id="3.40.50.2300">
    <property type="match status" value="1"/>
</dbReference>
<keyword evidence="1 5" id="KW-0597">Phosphoprotein</keyword>
<dbReference type="SUPFAM" id="SSF52172">
    <property type="entry name" value="CheY-like"/>
    <property type="match status" value="1"/>
</dbReference>
<evidence type="ECO:0000313" key="9">
    <source>
        <dbReference type="Proteomes" id="UP000184388"/>
    </source>
</evidence>
<protein>
    <submittedName>
        <fullName evidence="8">Two component transcriptional regulator, LuxR family</fullName>
    </submittedName>
</protein>
<evidence type="ECO:0000259" key="6">
    <source>
        <dbReference type="PROSITE" id="PS50043"/>
    </source>
</evidence>
<dbReference type="GO" id="GO:0003677">
    <property type="term" value="F:DNA binding"/>
    <property type="evidence" value="ECO:0007669"/>
    <property type="project" value="UniProtKB-KW"/>
</dbReference>
<dbReference type="InterPro" id="IPR039420">
    <property type="entry name" value="WalR-like"/>
</dbReference>
<dbReference type="SMART" id="SM00448">
    <property type="entry name" value="REC"/>
    <property type="match status" value="1"/>
</dbReference>
<dbReference type="PROSITE" id="PS00622">
    <property type="entry name" value="HTH_LUXR_1"/>
    <property type="match status" value="1"/>
</dbReference>
<dbReference type="CDD" id="cd17535">
    <property type="entry name" value="REC_NarL-like"/>
    <property type="match status" value="1"/>
</dbReference>
<keyword evidence="2" id="KW-0805">Transcription regulation</keyword>
<evidence type="ECO:0000256" key="2">
    <source>
        <dbReference type="ARBA" id="ARBA00023015"/>
    </source>
</evidence>
<dbReference type="AlphaFoldDB" id="A0A9X8N4I4"/>
<dbReference type="SUPFAM" id="SSF46894">
    <property type="entry name" value="C-terminal effector domain of the bipartite response regulators"/>
    <property type="match status" value="1"/>
</dbReference>
<name>A0A9X8N4I4_9ACTN</name>
<feature type="domain" description="HTH luxR-type" evidence="6">
    <location>
        <begin position="160"/>
        <end position="225"/>
    </location>
</feature>
<evidence type="ECO:0000259" key="7">
    <source>
        <dbReference type="PROSITE" id="PS50110"/>
    </source>
</evidence>
<evidence type="ECO:0000256" key="1">
    <source>
        <dbReference type="ARBA" id="ARBA00022553"/>
    </source>
</evidence>
<evidence type="ECO:0000256" key="5">
    <source>
        <dbReference type="PROSITE-ProRule" id="PRU00169"/>
    </source>
</evidence>
<dbReference type="SMART" id="SM00421">
    <property type="entry name" value="HTH_LUXR"/>
    <property type="match status" value="1"/>
</dbReference>